<evidence type="ECO:0000313" key="2">
    <source>
        <dbReference type="Proteomes" id="UP000026915"/>
    </source>
</evidence>
<proteinExistence type="predicted"/>
<reference evidence="1 2" key="1">
    <citation type="journal article" date="2013" name="Genome Biol.">
        <title>The genome sequence of the most widely cultivated cacao type and its use to identify candidate genes regulating pod color.</title>
        <authorList>
            <person name="Motamayor J.C."/>
            <person name="Mockaitis K."/>
            <person name="Schmutz J."/>
            <person name="Haiminen N."/>
            <person name="Iii D.L."/>
            <person name="Cornejo O."/>
            <person name="Findley S.D."/>
            <person name="Zheng P."/>
            <person name="Utro F."/>
            <person name="Royaert S."/>
            <person name="Saski C."/>
            <person name="Jenkins J."/>
            <person name="Podicheti R."/>
            <person name="Zhao M."/>
            <person name="Scheffler B.E."/>
            <person name="Stack J.C."/>
            <person name="Feltus F.A."/>
            <person name="Mustiga G.M."/>
            <person name="Amores F."/>
            <person name="Phillips W."/>
            <person name="Marelli J.P."/>
            <person name="May G.D."/>
            <person name="Shapiro H."/>
            <person name="Ma J."/>
            <person name="Bustamante C.D."/>
            <person name="Schnell R.J."/>
            <person name="Main D."/>
            <person name="Gilbert D."/>
            <person name="Parida L."/>
            <person name="Kuhn D.N."/>
        </authorList>
    </citation>
    <scope>NUCLEOTIDE SEQUENCE [LARGE SCALE GENOMIC DNA]</scope>
    <source>
        <strain evidence="2">cv. Matina 1-6</strain>
    </source>
</reference>
<dbReference type="PANTHER" id="PTHR33033:SF121">
    <property type="entry name" value="POLYNUCLEOTIDYL TRANSFERASE, RIBONUCLEASE H-LIKE SUPERFAMILY PROTEIN"/>
    <property type="match status" value="1"/>
</dbReference>
<organism evidence="1 2">
    <name type="scientific">Theobroma cacao</name>
    <name type="common">Cacao</name>
    <name type="synonym">Cocoa</name>
    <dbReference type="NCBI Taxonomy" id="3641"/>
    <lineage>
        <taxon>Eukaryota</taxon>
        <taxon>Viridiplantae</taxon>
        <taxon>Streptophyta</taxon>
        <taxon>Embryophyta</taxon>
        <taxon>Tracheophyta</taxon>
        <taxon>Spermatophyta</taxon>
        <taxon>Magnoliopsida</taxon>
        <taxon>eudicotyledons</taxon>
        <taxon>Gunneridae</taxon>
        <taxon>Pentapetalae</taxon>
        <taxon>rosids</taxon>
        <taxon>malvids</taxon>
        <taxon>Malvales</taxon>
        <taxon>Malvaceae</taxon>
        <taxon>Byttnerioideae</taxon>
        <taxon>Theobroma</taxon>
    </lineage>
</organism>
<dbReference type="HOGENOM" id="CLU_162317_0_0_1"/>
<dbReference type="InterPro" id="IPR012337">
    <property type="entry name" value="RNaseH-like_sf"/>
</dbReference>
<evidence type="ECO:0008006" key="3">
    <source>
        <dbReference type="Google" id="ProtNLM"/>
    </source>
</evidence>
<name>A0A061GNZ8_THECC</name>
<evidence type="ECO:0000313" key="1">
    <source>
        <dbReference type="EMBL" id="EOY31580.1"/>
    </source>
</evidence>
<protein>
    <recommendedName>
        <fullName evidence="3">RNase H type-1 domain-containing protein</fullName>
    </recommendedName>
</protein>
<dbReference type="InterPro" id="IPR036397">
    <property type="entry name" value="RNaseH_sf"/>
</dbReference>
<keyword evidence="2" id="KW-1185">Reference proteome</keyword>
<dbReference type="Proteomes" id="UP000026915">
    <property type="component" value="Chromosome 9"/>
</dbReference>
<dbReference type="Gramene" id="EOY31580">
    <property type="protein sequence ID" value="EOY31580"/>
    <property type="gene ID" value="TCM_038517"/>
</dbReference>
<accession>A0A061GNZ8</accession>
<dbReference type="AlphaFoldDB" id="A0A061GNZ8"/>
<gene>
    <name evidence="1" type="ORF">TCM_038517</name>
</gene>
<dbReference type="EMBL" id="CM001887">
    <property type="protein sequence ID" value="EOY31580.1"/>
    <property type="molecule type" value="Genomic_DNA"/>
</dbReference>
<dbReference type="PANTHER" id="PTHR33033">
    <property type="entry name" value="POLYNUCLEOTIDYL TRANSFERASE, RIBONUCLEASE H-LIKE SUPERFAMILY PROTEIN-RELATED"/>
    <property type="match status" value="1"/>
</dbReference>
<sequence length="88" mass="9550">MKFIVDGAVKGCVGLVGMEGLLRNEADEVKISFSKPIGVTDSLTAEILAVKEAFKVFTASKWKENHSLLIESGVSNVVKWVLNSKLMP</sequence>
<dbReference type="SUPFAM" id="SSF53098">
    <property type="entry name" value="Ribonuclease H-like"/>
    <property type="match status" value="1"/>
</dbReference>
<dbReference type="OMA" id="FTASKWK"/>
<dbReference type="Gene3D" id="3.30.420.10">
    <property type="entry name" value="Ribonuclease H-like superfamily/Ribonuclease H"/>
    <property type="match status" value="1"/>
</dbReference>
<dbReference type="GO" id="GO:0003676">
    <property type="term" value="F:nucleic acid binding"/>
    <property type="evidence" value="ECO:0007669"/>
    <property type="project" value="InterPro"/>
</dbReference>
<dbReference type="InParanoid" id="A0A061GNZ8"/>